<evidence type="ECO:0000313" key="1">
    <source>
        <dbReference type="EMBL" id="NBC37385.1"/>
    </source>
</evidence>
<dbReference type="EMBL" id="JAAAPO010000005">
    <property type="protein sequence ID" value="NBC37385.1"/>
    <property type="molecule type" value="Genomic_DNA"/>
</dbReference>
<proteinExistence type="predicted"/>
<organism evidence="1 2">
    <name type="scientific">Novosphingobium ovatum</name>
    <dbReference type="NCBI Taxonomy" id="1908523"/>
    <lineage>
        <taxon>Bacteria</taxon>
        <taxon>Pseudomonadati</taxon>
        <taxon>Pseudomonadota</taxon>
        <taxon>Alphaproteobacteria</taxon>
        <taxon>Sphingomonadales</taxon>
        <taxon>Sphingomonadaceae</taxon>
        <taxon>Novosphingobium</taxon>
    </lineage>
</organism>
<gene>
    <name evidence="1" type="ORF">GTZ99_12570</name>
</gene>
<sequence length="59" mass="6504">MTDKHMRDGDLEQMLVEMTDELLAQAKFTGPDFAVAREVEMEDGTVLVYAVSIRGGGND</sequence>
<comment type="caution">
    <text evidence="1">The sequence shown here is derived from an EMBL/GenBank/DDBJ whole genome shotgun (WGS) entry which is preliminary data.</text>
</comment>
<accession>A0ABW9XFR9</accession>
<keyword evidence="2" id="KW-1185">Reference proteome</keyword>
<protein>
    <submittedName>
        <fullName evidence="1">Uncharacterized protein</fullName>
    </submittedName>
</protein>
<name>A0ABW9XFR9_9SPHN</name>
<dbReference type="RefSeq" id="WP_161719418.1">
    <property type="nucleotide sequence ID" value="NZ_JAAAPO010000005.1"/>
</dbReference>
<dbReference type="Proteomes" id="UP000753724">
    <property type="component" value="Unassembled WGS sequence"/>
</dbReference>
<evidence type="ECO:0000313" key="2">
    <source>
        <dbReference type="Proteomes" id="UP000753724"/>
    </source>
</evidence>
<reference evidence="2" key="1">
    <citation type="submission" date="2020-01" db="EMBL/GenBank/DDBJ databases">
        <title>Sphingomonas sp. strain CSW-10.</title>
        <authorList>
            <person name="Chen W.-M."/>
        </authorList>
    </citation>
    <scope>NUCLEOTIDE SEQUENCE [LARGE SCALE GENOMIC DNA]</scope>
    <source>
        <strain evidence="2">FSY-8</strain>
    </source>
</reference>